<evidence type="ECO:0000313" key="2">
    <source>
        <dbReference type="EMBL" id="KAL2609024.1"/>
    </source>
</evidence>
<comment type="caution">
    <text evidence="2">The sequence shown here is derived from an EMBL/GenBank/DDBJ whole genome shotgun (WGS) entry which is preliminary data.</text>
</comment>
<feature type="compositionally biased region" description="Basic and acidic residues" evidence="1">
    <location>
        <begin position="501"/>
        <end position="512"/>
    </location>
</feature>
<dbReference type="Gene3D" id="2.130.10.10">
    <property type="entry name" value="YVTN repeat-like/Quinoprotein amine dehydrogenase"/>
    <property type="match status" value="2"/>
</dbReference>
<keyword evidence="3" id="KW-1185">Reference proteome</keyword>
<feature type="compositionally biased region" description="Basic and acidic residues" evidence="1">
    <location>
        <begin position="541"/>
        <end position="552"/>
    </location>
</feature>
<dbReference type="Proteomes" id="UP001605036">
    <property type="component" value="Unassembled WGS sequence"/>
</dbReference>
<dbReference type="InterPro" id="IPR011047">
    <property type="entry name" value="Quinoprotein_ADH-like_sf"/>
</dbReference>
<protein>
    <recommendedName>
        <fullName evidence="4">WD repeat-containing protein 74</fullName>
    </recommendedName>
</protein>
<dbReference type="SUPFAM" id="SSF50998">
    <property type="entry name" value="Quinoprotein alcohol dehydrogenase-like"/>
    <property type="match status" value="1"/>
</dbReference>
<feature type="compositionally biased region" description="Basic and acidic residues" evidence="1">
    <location>
        <begin position="385"/>
        <end position="404"/>
    </location>
</feature>
<feature type="compositionally biased region" description="Basic and acidic residues" evidence="1">
    <location>
        <begin position="433"/>
        <end position="448"/>
    </location>
</feature>
<dbReference type="EMBL" id="JBHFFA010000008">
    <property type="protein sequence ID" value="KAL2609024.1"/>
    <property type="molecule type" value="Genomic_DNA"/>
</dbReference>
<dbReference type="PANTHER" id="PTHR16038:SF4">
    <property type="entry name" value="WD REPEAT-CONTAINING PROTEIN 74"/>
    <property type="match status" value="1"/>
</dbReference>
<reference evidence="2 3" key="1">
    <citation type="submission" date="2024-09" db="EMBL/GenBank/DDBJ databases">
        <title>Chromosome-scale assembly of Riccia fluitans.</title>
        <authorList>
            <person name="Paukszto L."/>
            <person name="Sawicki J."/>
            <person name="Karawczyk K."/>
            <person name="Piernik-Szablinska J."/>
            <person name="Szczecinska M."/>
            <person name="Mazdziarz M."/>
        </authorList>
    </citation>
    <scope>NUCLEOTIDE SEQUENCE [LARGE SCALE GENOMIC DNA]</scope>
    <source>
        <strain evidence="2">Rf_01</strain>
        <tissue evidence="2">Aerial parts of the thallus</tissue>
    </source>
</reference>
<sequence>MPRTLKVDLPGVPRIRALCSDSLGLIKVIETEGECGAPKVIARWGDPDPQQGVICMSLSRDQSPSLAVARKSSTVDVIDPVNGLLESRLVVPKSSAEVASSREASDAVCGLHLFSEKSPWGKAVLTCTELGDAVLQELSELNDEQHPKGDHILSRWNVSQTGTVLCMAVDESEQFAVFGGKGVDVSLWDIKNGSRIWNAKAPHRDNLGLMSPAWVTAVTFLNDGHRKVVVGTGHHQVRLYDTSSQRRPVLAFDYGEAPVRTITKDPDGFSVYVGTGAGDLACFDIRTGKLLGGFKGKCAGSIRSVVRHPTLPLIASCGLDRFLRIHSTKTRQLLGSLFLKQQLVAVLFHTTEEKPTSTNTTAQDVSTAHPLNIEPGTSSENGENASEKRKSKRQAEEDQQDKKEKKIRQKKKLGETEEDITTNGSKKTKKSKSKAEKAQRGDPEEVEQHPVLGVEKVKQAAEENEEVQVTNGEKTKKKKKRQTSEADGEGVTEIPSATNGEKAENPLKKRALEVFTSNGKGAKDQGSLIPVKKEMKKSKLRNQDTDLMVRTR</sequence>
<gene>
    <name evidence="2" type="ORF">R1flu_027597</name>
</gene>
<feature type="region of interest" description="Disordered" evidence="1">
    <location>
        <begin position="353"/>
        <end position="552"/>
    </location>
</feature>
<dbReference type="CDD" id="cd22857">
    <property type="entry name" value="WDR74"/>
    <property type="match status" value="1"/>
</dbReference>
<dbReference type="InterPro" id="IPR037379">
    <property type="entry name" value="WDR74/Nsa1"/>
</dbReference>
<dbReference type="InterPro" id="IPR001680">
    <property type="entry name" value="WD40_rpt"/>
</dbReference>
<dbReference type="InterPro" id="IPR015943">
    <property type="entry name" value="WD40/YVTN_repeat-like_dom_sf"/>
</dbReference>
<organism evidence="2 3">
    <name type="scientific">Riccia fluitans</name>
    <dbReference type="NCBI Taxonomy" id="41844"/>
    <lineage>
        <taxon>Eukaryota</taxon>
        <taxon>Viridiplantae</taxon>
        <taxon>Streptophyta</taxon>
        <taxon>Embryophyta</taxon>
        <taxon>Marchantiophyta</taxon>
        <taxon>Marchantiopsida</taxon>
        <taxon>Marchantiidae</taxon>
        <taxon>Marchantiales</taxon>
        <taxon>Ricciaceae</taxon>
        <taxon>Riccia</taxon>
    </lineage>
</organism>
<accession>A0ABD1XJ94</accession>
<name>A0ABD1XJ94_9MARC</name>
<evidence type="ECO:0000313" key="3">
    <source>
        <dbReference type="Proteomes" id="UP001605036"/>
    </source>
</evidence>
<evidence type="ECO:0000256" key="1">
    <source>
        <dbReference type="SAM" id="MobiDB-lite"/>
    </source>
</evidence>
<feature type="compositionally biased region" description="Polar residues" evidence="1">
    <location>
        <begin position="375"/>
        <end position="384"/>
    </location>
</feature>
<evidence type="ECO:0008006" key="4">
    <source>
        <dbReference type="Google" id="ProtNLM"/>
    </source>
</evidence>
<dbReference type="SMART" id="SM00320">
    <property type="entry name" value="WD40"/>
    <property type="match status" value="5"/>
</dbReference>
<proteinExistence type="predicted"/>
<dbReference type="AlphaFoldDB" id="A0ABD1XJ94"/>
<dbReference type="PANTHER" id="PTHR16038">
    <property type="entry name" value="NOP SEVEN ASSOCIATED PROTEIN 1"/>
    <property type="match status" value="1"/>
</dbReference>